<dbReference type="GO" id="GO:0016301">
    <property type="term" value="F:kinase activity"/>
    <property type="evidence" value="ECO:0007669"/>
    <property type="project" value="UniProtKB-KW"/>
</dbReference>
<keyword evidence="1" id="KW-0418">Kinase</keyword>
<dbReference type="Gene3D" id="1.25.40.10">
    <property type="entry name" value="Tetratricopeptide repeat domain"/>
    <property type="match status" value="1"/>
</dbReference>
<keyword evidence="2" id="KW-1185">Reference proteome</keyword>
<accession>A0A176YDC5</accession>
<dbReference type="STRING" id="1505087.AYJ54_24665"/>
<gene>
    <name evidence="1" type="ORF">AYJ54_24665</name>
</gene>
<organism evidence="1 2">
    <name type="scientific">Bradyrhizobium centrolobii</name>
    <dbReference type="NCBI Taxonomy" id="1505087"/>
    <lineage>
        <taxon>Bacteria</taxon>
        <taxon>Pseudomonadati</taxon>
        <taxon>Pseudomonadota</taxon>
        <taxon>Alphaproteobacteria</taxon>
        <taxon>Hyphomicrobiales</taxon>
        <taxon>Nitrobacteraceae</taxon>
        <taxon>Bradyrhizobium</taxon>
    </lineage>
</organism>
<evidence type="ECO:0000313" key="2">
    <source>
        <dbReference type="Proteomes" id="UP000076959"/>
    </source>
</evidence>
<dbReference type="InterPro" id="IPR011990">
    <property type="entry name" value="TPR-like_helical_dom_sf"/>
</dbReference>
<dbReference type="SUPFAM" id="SSF48452">
    <property type="entry name" value="TPR-like"/>
    <property type="match status" value="1"/>
</dbReference>
<dbReference type="AlphaFoldDB" id="A0A176YDC5"/>
<proteinExistence type="predicted"/>
<dbReference type="EMBL" id="LUUB01000089">
    <property type="protein sequence ID" value="OAF03741.1"/>
    <property type="molecule type" value="Genomic_DNA"/>
</dbReference>
<dbReference type="OrthoDB" id="8021520at2"/>
<reference evidence="1 2" key="1">
    <citation type="submission" date="2016-03" db="EMBL/GenBank/DDBJ databases">
        <title>Draft Genome Sequence of the Strain BR 10245 (Bradyrhizobium sp.) isolated from nodules of Centrolobium paraense.</title>
        <authorList>
            <person name="Simoes-Araujo J.L.Sr."/>
            <person name="Barauna A.C."/>
            <person name="Silva K."/>
            <person name="Zilli J.E."/>
        </authorList>
    </citation>
    <scope>NUCLEOTIDE SEQUENCE [LARGE SCALE GENOMIC DNA]</scope>
    <source>
        <strain evidence="1 2">BR 10245</strain>
    </source>
</reference>
<protein>
    <submittedName>
        <fullName evidence="1">Histidine kinase</fullName>
    </submittedName>
</protein>
<keyword evidence="1" id="KW-0808">Transferase</keyword>
<evidence type="ECO:0000313" key="1">
    <source>
        <dbReference type="EMBL" id="OAF03741.1"/>
    </source>
</evidence>
<name>A0A176YDC5_9BRAD</name>
<comment type="caution">
    <text evidence="1">The sequence shown here is derived from an EMBL/GenBank/DDBJ whole genome shotgun (WGS) entry which is preliminary data.</text>
</comment>
<sequence>MVVCDGALLSNPIQPTAIAKSGDISLISEQERDLLCALSYVHLACGQSAQSLSLLRLVTDDNSQDVGILRILAYALISEGLGDEAIAVLDRLDTLDTQPASRLPLTLLRSHALRRVDRMDEAREVFQSYVSLRDSTVPVPQEGAP</sequence>
<dbReference type="Proteomes" id="UP000076959">
    <property type="component" value="Unassembled WGS sequence"/>
</dbReference>